<keyword evidence="1" id="KW-0812">Transmembrane</keyword>
<proteinExistence type="predicted"/>
<evidence type="ECO:0000256" key="1">
    <source>
        <dbReference type="SAM" id="Phobius"/>
    </source>
</evidence>
<gene>
    <name evidence="2" type="ORF">E2C01_054128</name>
</gene>
<keyword evidence="1" id="KW-1133">Transmembrane helix</keyword>
<evidence type="ECO:0000313" key="2">
    <source>
        <dbReference type="EMBL" id="MPC60091.1"/>
    </source>
</evidence>
<sequence>MVVVLVELVVVLVVLVVVMVVVLVLVLLFICLSFTKTDTSDLGHLATLWQLKQRHRTSKNIPL</sequence>
<feature type="transmembrane region" description="Helical" evidence="1">
    <location>
        <begin position="6"/>
        <end position="32"/>
    </location>
</feature>
<evidence type="ECO:0000313" key="3">
    <source>
        <dbReference type="Proteomes" id="UP000324222"/>
    </source>
</evidence>
<accession>A0A5B7GJ22</accession>
<keyword evidence="3" id="KW-1185">Reference proteome</keyword>
<protein>
    <submittedName>
        <fullName evidence="2">Uncharacterized protein</fullName>
    </submittedName>
</protein>
<comment type="caution">
    <text evidence="2">The sequence shown here is derived from an EMBL/GenBank/DDBJ whole genome shotgun (WGS) entry which is preliminary data.</text>
</comment>
<organism evidence="2 3">
    <name type="scientific">Portunus trituberculatus</name>
    <name type="common">Swimming crab</name>
    <name type="synonym">Neptunus trituberculatus</name>
    <dbReference type="NCBI Taxonomy" id="210409"/>
    <lineage>
        <taxon>Eukaryota</taxon>
        <taxon>Metazoa</taxon>
        <taxon>Ecdysozoa</taxon>
        <taxon>Arthropoda</taxon>
        <taxon>Crustacea</taxon>
        <taxon>Multicrustacea</taxon>
        <taxon>Malacostraca</taxon>
        <taxon>Eumalacostraca</taxon>
        <taxon>Eucarida</taxon>
        <taxon>Decapoda</taxon>
        <taxon>Pleocyemata</taxon>
        <taxon>Brachyura</taxon>
        <taxon>Eubrachyura</taxon>
        <taxon>Portunoidea</taxon>
        <taxon>Portunidae</taxon>
        <taxon>Portuninae</taxon>
        <taxon>Portunus</taxon>
    </lineage>
</organism>
<dbReference type="EMBL" id="VSRR010017176">
    <property type="protein sequence ID" value="MPC60091.1"/>
    <property type="molecule type" value="Genomic_DNA"/>
</dbReference>
<dbReference type="Proteomes" id="UP000324222">
    <property type="component" value="Unassembled WGS sequence"/>
</dbReference>
<dbReference type="AlphaFoldDB" id="A0A5B7GJ22"/>
<keyword evidence="1" id="KW-0472">Membrane</keyword>
<reference evidence="2 3" key="1">
    <citation type="submission" date="2019-05" db="EMBL/GenBank/DDBJ databases">
        <title>Another draft genome of Portunus trituberculatus and its Hox gene families provides insights of decapod evolution.</title>
        <authorList>
            <person name="Jeong J.-H."/>
            <person name="Song I."/>
            <person name="Kim S."/>
            <person name="Choi T."/>
            <person name="Kim D."/>
            <person name="Ryu S."/>
            <person name="Kim W."/>
        </authorList>
    </citation>
    <scope>NUCLEOTIDE SEQUENCE [LARGE SCALE GENOMIC DNA]</scope>
    <source>
        <tissue evidence="2">Muscle</tissue>
    </source>
</reference>
<name>A0A5B7GJ22_PORTR</name>